<evidence type="ECO:0000313" key="1">
    <source>
        <dbReference type="EMBL" id="KAF7833078.1"/>
    </source>
</evidence>
<comment type="caution">
    <text evidence="1">The sequence shown here is derived from an EMBL/GenBank/DDBJ whole genome shotgun (WGS) entry which is preliminary data.</text>
</comment>
<name>A0A834WUX9_9FABA</name>
<gene>
    <name evidence="1" type="ORF">G2W53_015411</name>
</gene>
<reference evidence="1" key="1">
    <citation type="submission" date="2020-09" db="EMBL/GenBank/DDBJ databases">
        <title>Genome-Enabled Discovery of Anthraquinone Biosynthesis in Senna tora.</title>
        <authorList>
            <person name="Kang S.-H."/>
            <person name="Pandey R.P."/>
            <person name="Lee C.-M."/>
            <person name="Sim J.-S."/>
            <person name="Jeong J.-T."/>
            <person name="Choi B.-S."/>
            <person name="Jung M."/>
            <person name="Ginzburg D."/>
            <person name="Zhao K."/>
            <person name="Won S.Y."/>
            <person name="Oh T.-J."/>
            <person name="Yu Y."/>
            <person name="Kim N.-H."/>
            <person name="Lee O.R."/>
            <person name="Lee T.-H."/>
            <person name="Bashyal P."/>
            <person name="Kim T.-S."/>
            <person name="Lee W.-H."/>
            <person name="Kawkins C."/>
            <person name="Kim C.-K."/>
            <person name="Kim J.S."/>
            <person name="Ahn B.O."/>
            <person name="Rhee S.Y."/>
            <person name="Sohng J.K."/>
        </authorList>
    </citation>
    <scope>NUCLEOTIDE SEQUENCE</scope>
    <source>
        <tissue evidence="1">Leaf</tissue>
    </source>
</reference>
<organism evidence="1 2">
    <name type="scientific">Senna tora</name>
    <dbReference type="NCBI Taxonomy" id="362788"/>
    <lineage>
        <taxon>Eukaryota</taxon>
        <taxon>Viridiplantae</taxon>
        <taxon>Streptophyta</taxon>
        <taxon>Embryophyta</taxon>
        <taxon>Tracheophyta</taxon>
        <taxon>Spermatophyta</taxon>
        <taxon>Magnoliopsida</taxon>
        <taxon>eudicotyledons</taxon>
        <taxon>Gunneridae</taxon>
        <taxon>Pentapetalae</taxon>
        <taxon>rosids</taxon>
        <taxon>fabids</taxon>
        <taxon>Fabales</taxon>
        <taxon>Fabaceae</taxon>
        <taxon>Caesalpinioideae</taxon>
        <taxon>Cassia clade</taxon>
        <taxon>Senna</taxon>
    </lineage>
</organism>
<protein>
    <submittedName>
        <fullName evidence="1">Uncharacterized protein</fullName>
    </submittedName>
</protein>
<proteinExistence type="predicted"/>
<dbReference type="EMBL" id="JAAIUW010000005">
    <property type="protein sequence ID" value="KAF7833078.1"/>
    <property type="molecule type" value="Genomic_DNA"/>
</dbReference>
<sequence length="30" mass="3441">MEESNYNFVFTFINLDGSAAENANFRRIVA</sequence>
<evidence type="ECO:0000313" key="2">
    <source>
        <dbReference type="Proteomes" id="UP000634136"/>
    </source>
</evidence>
<keyword evidence="2" id="KW-1185">Reference proteome</keyword>
<accession>A0A834WUX9</accession>
<dbReference type="Proteomes" id="UP000634136">
    <property type="component" value="Unassembled WGS sequence"/>
</dbReference>
<dbReference type="AlphaFoldDB" id="A0A834WUX9"/>